<feature type="transmembrane region" description="Helical" evidence="5">
    <location>
        <begin position="347"/>
        <end position="368"/>
    </location>
</feature>
<evidence type="ECO:0000256" key="3">
    <source>
        <dbReference type="ARBA" id="ARBA00022989"/>
    </source>
</evidence>
<dbReference type="PROSITE" id="PS50850">
    <property type="entry name" value="MFS"/>
    <property type="match status" value="1"/>
</dbReference>
<feature type="transmembrane region" description="Helical" evidence="5">
    <location>
        <begin position="68"/>
        <end position="88"/>
    </location>
</feature>
<feature type="transmembrane region" description="Helical" evidence="5">
    <location>
        <begin position="127"/>
        <end position="146"/>
    </location>
</feature>
<accession>A0A8J2R330</accession>
<dbReference type="AlphaFoldDB" id="A0A8J2R330"/>
<feature type="domain" description="Major facilitator superfamily (MFS) profile" evidence="6">
    <location>
        <begin position="24"/>
        <end position="451"/>
    </location>
</feature>
<name>A0A8J2R330_9NEOP</name>
<dbReference type="Gene3D" id="1.20.1250.20">
    <property type="entry name" value="MFS general substrate transporter like domains"/>
    <property type="match status" value="2"/>
</dbReference>
<sequence>MARRVSLQSCESFDLVSDPNIVSLLYGILLADFVCSISSGFLLAFPSVLNPAILSPNSTDIRATTSQASSIAGSQGLAGAAGLVLLPFCMTSIGRRTVHIVINFIMGFGFLILALATNILYLYAGRIIQGVILSGIYVTSIMVAEYSDPIRRGYFITIKKGSVTLGSLICHLMGIYFTWRQCAFFAIFPNLLAIILTLYWPESPSYLAMKGRYKECEISHKWLFGESAEQMKNLENIIAAQRERRSQERNKNRLKKTFSKMFRKDYAIPFVIFTILLTDVVCSISSGFLLAFPSVLNPAILSANSTDIKATTAQASSIAGSQGLAGAVGVILLPFCMTSIGRKSAHIVMNAFMGFGFLTIAVATNILYLYAGRIIQGIIFSGVYVVSIIVAEYSAPHRRGYFITLKMGSVAFGSLICHIMGIYCTWRQCAFFAMFPNIVAIIMTLFWPESPFYLAMKGRYDECKKSYEWLFGDDAEQTKHLKDIISAQMERRSEEKHKNQLKTTITKMFRKDYVIPFLVVNLLTLIIDCSGRSYNCIVYIKGIIKIMYIIPIDEAWDLVTVISLLFGDKMAAFRSDGKHNMKPVPTEYDTSANSIKL</sequence>
<dbReference type="EMBL" id="CAKASE010000065">
    <property type="protein sequence ID" value="CAG9570238.1"/>
    <property type="molecule type" value="Genomic_DNA"/>
</dbReference>
<dbReference type="PANTHER" id="PTHR48021:SF1">
    <property type="entry name" value="GH07001P-RELATED"/>
    <property type="match status" value="1"/>
</dbReference>
<evidence type="ECO:0000313" key="8">
    <source>
        <dbReference type="Proteomes" id="UP000789524"/>
    </source>
</evidence>
<feature type="transmembrane region" description="Helical" evidence="5">
    <location>
        <begin position="429"/>
        <end position="447"/>
    </location>
</feature>
<comment type="caution">
    <text evidence="7">The sequence shown here is derived from an EMBL/GenBank/DDBJ whole genome shotgun (WGS) entry which is preliminary data.</text>
</comment>
<gene>
    <name evidence="7" type="ORF">DCHRY22_LOCUS9147</name>
</gene>
<feature type="transmembrane region" description="Helical" evidence="5">
    <location>
        <begin position="183"/>
        <end position="200"/>
    </location>
</feature>
<keyword evidence="3 5" id="KW-1133">Transmembrane helix</keyword>
<feature type="transmembrane region" description="Helical" evidence="5">
    <location>
        <begin position="100"/>
        <end position="121"/>
    </location>
</feature>
<feature type="transmembrane region" description="Helical" evidence="5">
    <location>
        <begin position="374"/>
        <end position="391"/>
    </location>
</feature>
<comment type="subcellular location">
    <subcellularLocation>
        <location evidence="1">Membrane</location>
        <topology evidence="1">Multi-pass membrane protein</topology>
    </subcellularLocation>
</comment>
<evidence type="ECO:0000259" key="6">
    <source>
        <dbReference type="PROSITE" id="PS50850"/>
    </source>
</evidence>
<reference evidence="7" key="1">
    <citation type="submission" date="2021-09" db="EMBL/GenBank/DDBJ databases">
        <authorList>
            <person name="Martin H S."/>
        </authorList>
    </citation>
    <scope>NUCLEOTIDE SEQUENCE</scope>
</reference>
<dbReference type="GO" id="GO:0016020">
    <property type="term" value="C:membrane"/>
    <property type="evidence" value="ECO:0007669"/>
    <property type="project" value="UniProtKB-SubCell"/>
</dbReference>
<organism evidence="7 8">
    <name type="scientific">Danaus chrysippus</name>
    <name type="common">African queen</name>
    <dbReference type="NCBI Taxonomy" id="151541"/>
    <lineage>
        <taxon>Eukaryota</taxon>
        <taxon>Metazoa</taxon>
        <taxon>Ecdysozoa</taxon>
        <taxon>Arthropoda</taxon>
        <taxon>Hexapoda</taxon>
        <taxon>Insecta</taxon>
        <taxon>Pterygota</taxon>
        <taxon>Neoptera</taxon>
        <taxon>Endopterygota</taxon>
        <taxon>Lepidoptera</taxon>
        <taxon>Glossata</taxon>
        <taxon>Ditrysia</taxon>
        <taxon>Papilionoidea</taxon>
        <taxon>Nymphalidae</taxon>
        <taxon>Danainae</taxon>
        <taxon>Danaini</taxon>
        <taxon>Danaina</taxon>
        <taxon>Danaus</taxon>
        <taxon>Anosia</taxon>
    </lineage>
</organism>
<feature type="transmembrane region" description="Helical" evidence="5">
    <location>
        <begin position="403"/>
        <end position="423"/>
    </location>
</feature>
<dbReference type="InterPro" id="IPR020846">
    <property type="entry name" value="MFS_dom"/>
</dbReference>
<evidence type="ECO:0000256" key="5">
    <source>
        <dbReference type="SAM" id="Phobius"/>
    </source>
</evidence>
<dbReference type="PANTHER" id="PTHR48021">
    <property type="match status" value="1"/>
</dbReference>
<dbReference type="Proteomes" id="UP000789524">
    <property type="component" value="Unassembled WGS sequence"/>
</dbReference>
<keyword evidence="4 5" id="KW-0472">Membrane</keyword>
<protein>
    <submittedName>
        <fullName evidence="7">(African queen) hypothetical protein</fullName>
    </submittedName>
</protein>
<evidence type="ECO:0000256" key="1">
    <source>
        <dbReference type="ARBA" id="ARBA00004141"/>
    </source>
</evidence>
<evidence type="ECO:0000256" key="4">
    <source>
        <dbReference type="ARBA" id="ARBA00023136"/>
    </source>
</evidence>
<feature type="transmembrane region" description="Helical" evidence="5">
    <location>
        <begin position="266"/>
        <end position="292"/>
    </location>
</feature>
<dbReference type="Pfam" id="PF00083">
    <property type="entry name" value="Sugar_tr"/>
    <property type="match status" value="2"/>
</dbReference>
<proteinExistence type="predicted"/>
<dbReference type="GO" id="GO:0022857">
    <property type="term" value="F:transmembrane transporter activity"/>
    <property type="evidence" value="ECO:0007669"/>
    <property type="project" value="InterPro"/>
</dbReference>
<feature type="transmembrane region" description="Helical" evidence="5">
    <location>
        <begin position="21"/>
        <end position="48"/>
    </location>
</feature>
<evidence type="ECO:0000256" key="2">
    <source>
        <dbReference type="ARBA" id="ARBA00022692"/>
    </source>
</evidence>
<dbReference type="InterPro" id="IPR005828">
    <property type="entry name" value="MFS_sugar_transport-like"/>
</dbReference>
<feature type="transmembrane region" description="Helical" evidence="5">
    <location>
        <begin position="312"/>
        <end position="335"/>
    </location>
</feature>
<dbReference type="InterPro" id="IPR050549">
    <property type="entry name" value="MFS_Trehalose_Transporter"/>
</dbReference>
<keyword evidence="8" id="KW-1185">Reference proteome</keyword>
<keyword evidence="2 5" id="KW-0812">Transmembrane</keyword>
<dbReference type="InterPro" id="IPR036259">
    <property type="entry name" value="MFS_trans_sf"/>
</dbReference>
<evidence type="ECO:0000313" key="7">
    <source>
        <dbReference type="EMBL" id="CAG9570238.1"/>
    </source>
</evidence>
<dbReference type="SUPFAM" id="SSF103473">
    <property type="entry name" value="MFS general substrate transporter"/>
    <property type="match status" value="2"/>
</dbReference>
<feature type="transmembrane region" description="Helical" evidence="5">
    <location>
        <begin position="158"/>
        <end position="177"/>
    </location>
</feature>
<dbReference type="OrthoDB" id="5290825at2759"/>